<dbReference type="OrthoDB" id="10488420at2759"/>
<evidence type="ECO:0008006" key="3">
    <source>
        <dbReference type="Google" id="ProtNLM"/>
    </source>
</evidence>
<dbReference type="AlphaFoldDB" id="I4YFK2"/>
<dbReference type="HOGENOM" id="CLU_578971_0_0_1"/>
<dbReference type="InParanoid" id="I4YFK2"/>
<name>I4YFK2_WALMC</name>
<proteinExistence type="predicted"/>
<dbReference type="Proteomes" id="UP000005242">
    <property type="component" value="Unassembled WGS sequence"/>
</dbReference>
<organism evidence="1 2">
    <name type="scientific">Wallemia mellicola (strain ATCC MYA-4683 / CBS 633.66)</name>
    <name type="common">Wallemia sebi (CBS 633.66)</name>
    <dbReference type="NCBI Taxonomy" id="671144"/>
    <lineage>
        <taxon>Eukaryota</taxon>
        <taxon>Fungi</taxon>
        <taxon>Dikarya</taxon>
        <taxon>Basidiomycota</taxon>
        <taxon>Wallemiomycotina</taxon>
        <taxon>Wallemiomycetes</taxon>
        <taxon>Wallemiales</taxon>
        <taxon>Wallemiaceae</taxon>
        <taxon>Wallemia</taxon>
    </lineage>
</organism>
<evidence type="ECO:0000313" key="1">
    <source>
        <dbReference type="EMBL" id="EIM22744.1"/>
    </source>
</evidence>
<reference evidence="1 2" key="1">
    <citation type="journal article" date="2012" name="Fungal Genet. Biol.">
        <title>The genome of the xerotolerant mold Wallemia sebi reveals adaptations to osmotic stress and suggests cryptic sexual reproduction.</title>
        <authorList>
            <person name="Padamsee M."/>
            <person name="Kumar T.K.A."/>
            <person name="Riley R."/>
            <person name="Binder M."/>
            <person name="Boyd A."/>
            <person name="Calvo A.M."/>
            <person name="Furukawa K."/>
            <person name="Hesse C."/>
            <person name="Hohmann S."/>
            <person name="James T.Y."/>
            <person name="LaButti K."/>
            <person name="Lapidus A."/>
            <person name="Lindquist E."/>
            <person name="Lucas S."/>
            <person name="Miller K."/>
            <person name="Shantappa S."/>
            <person name="Grigoriev I.V."/>
            <person name="Hibbett D.S."/>
            <person name="McLaughlin D.J."/>
            <person name="Spatafora J.W."/>
            <person name="Aime M.C."/>
        </authorList>
    </citation>
    <scope>NUCLEOTIDE SEQUENCE [LARGE SCALE GENOMIC DNA]</scope>
    <source>
        <strain evidence="2">ATCC MYA-4683 / CBS 633.66</strain>
    </source>
</reference>
<dbReference type="EMBL" id="JH668227">
    <property type="protein sequence ID" value="EIM22744.1"/>
    <property type="molecule type" value="Genomic_DNA"/>
</dbReference>
<protein>
    <recommendedName>
        <fullName evidence="3">F-box domain-containing protein</fullName>
    </recommendedName>
</protein>
<evidence type="ECO:0000313" key="2">
    <source>
        <dbReference type="Proteomes" id="UP000005242"/>
    </source>
</evidence>
<gene>
    <name evidence="1" type="ORF">WALSEDRAFT_68174</name>
</gene>
<dbReference type="GeneID" id="18475359"/>
<accession>I4YFK2</accession>
<sequence length="472" mass="55158">MNVGIMKLPDDILSRVMFYEPELSQTCRKLWALGRAYRDAIVGPHAPTKVKINEQKVYYQNLKRFLDNFKILAESSKVDYTKSIRIHFLGNRNNCPAKTSEYIQRTLKLLPLFWNLQELAIQFDYVNDITRLLTYMPRLRSLHLGVRIFTHMVEFVGMLTTHCPKLINIVISIRVFEGESNVWDDIRFKQLNDFLNGLSKNIGRVPILYRPYKDPLSILPNEIIELLFDHLCHDERGVLSAKELRLVNKAWFIAISTNYVYKNKFSLSDRDFLTANYTETQMEIIKRRLSRHIERCAYIRSIEIDVHQYNRNFLRDFFFNAIDKNQSKPFETVVVNYHGGPFNSEKKGFLMTITESVLNLNAKDLILNNYSKIVGKRETEISHLSLFEGNLILKNWRLKGDPECLVSSFAKSIDLHGFDVDGKSSQFSDRSEMSLSFLVNCPQLVHLKMDNSNFFMDSLVIKYFDENLHECG</sequence>
<dbReference type="RefSeq" id="XP_006957402.1">
    <property type="nucleotide sequence ID" value="XM_006957340.1"/>
</dbReference>
<dbReference type="KEGG" id="wse:WALSEDRAFT_68174"/>
<keyword evidence="2" id="KW-1185">Reference proteome</keyword>